<dbReference type="eggNOG" id="ENOG5033KAV">
    <property type="taxonomic scope" value="Bacteria"/>
</dbReference>
<accession>A0A090D0A9</accession>
<reference evidence="1" key="1">
    <citation type="submission" date="2013-12" db="EMBL/GenBank/DDBJ databases">
        <authorList>
            <person name="Linke B."/>
        </authorList>
    </citation>
    <scope>NUCLEOTIDE SEQUENCE [LARGE SCALE GENOMIC DNA]</scope>
    <source>
        <strain evidence="1">CRIB-18</strain>
    </source>
</reference>
<evidence type="ECO:0000313" key="2">
    <source>
        <dbReference type="Proteomes" id="UP000031552"/>
    </source>
</evidence>
<organism evidence="1 2">
    <name type="scientific">Candidatus Criblamydia sequanensis CRIB-18</name>
    <dbReference type="NCBI Taxonomy" id="1437425"/>
    <lineage>
        <taxon>Bacteria</taxon>
        <taxon>Pseudomonadati</taxon>
        <taxon>Chlamydiota</taxon>
        <taxon>Chlamydiia</taxon>
        <taxon>Parachlamydiales</taxon>
        <taxon>Candidatus Criblamydiaceae</taxon>
        <taxon>Candidatus Criblamydia</taxon>
    </lineage>
</organism>
<sequence length="442" mass="48852">MSQQGITGGTGGNTFNIYELGSLEGVYTVDGQVYSGDTKLDSLSKSEQEKILVNLLAGSPMLFGPNFSNQIGQQTIEEQNVALQIKIENAKNDVISQMLDAWSDNIQEQIKADKEYREKQQIINDQKAYQEQQRDNVQSYITWLDTRSIELQATPRDAGTYQEYLRSLTVPQRIEEVQNTSKLIVDNYFHRAGASNIEDTALARNVLSAALMQALVIMPLAQQIVLQPIEANQLSNQVGVNPISDQNLSQLPPILQAQMLPVINFFVLDMIKDVSIMLYLKQKDNGAKPPTIDFANEFAAQVLAKIGNSEALAHLIQTRIPGAQNFTAEQLADAVVYAKLFALANAIALFIHVEGGTLQESELRDLLNGVGVPDDKRKELLQAMRSVLDTLPPDKRVDFSETLLKYVASMPDPGDLTSMWQALSGAMEEISSGVRAVNQPLQ</sequence>
<name>A0A090D0A9_9BACT</name>
<evidence type="ECO:0000313" key="1">
    <source>
        <dbReference type="EMBL" id="CDR34721.1"/>
    </source>
</evidence>
<dbReference type="STRING" id="1437425.CSEC_1914"/>
<dbReference type="AlphaFoldDB" id="A0A090D0A9"/>
<dbReference type="RefSeq" id="WP_041018265.1">
    <property type="nucleotide sequence ID" value="NZ_CCEJ010000009.1"/>
</dbReference>
<reference evidence="1" key="2">
    <citation type="submission" date="2014-09" db="EMBL/GenBank/DDBJ databases">
        <title>Criblamydia sequanensis harbors a mega-plasmid encoding arsenite resistance.</title>
        <authorList>
            <person name="Bertelli C."/>
            <person name="Goesmann A."/>
            <person name="Greub G."/>
        </authorList>
    </citation>
    <scope>NUCLEOTIDE SEQUENCE [LARGE SCALE GENOMIC DNA]</scope>
    <source>
        <strain evidence="1">CRIB-18</strain>
    </source>
</reference>
<dbReference type="Proteomes" id="UP000031552">
    <property type="component" value="Unassembled WGS sequence"/>
</dbReference>
<comment type="caution">
    <text evidence="1">The sequence shown here is derived from an EMBL/GenBank/DDBJ whole genome shotgun (WGS) entry which is preliminary data.</text>
</comment>
<gene>
    <name evidence="1" type="ORF">CSEC_1914</name>
</gene>
<dbReference type="OrthoDB" id="9823233at2"/>
<proteinExistence type="predicted"/>
<dbReference type="EMBL" id="CCEJ010000009">
    <property type="protein sequence ID" value="CDR34721.1"/>
    <property type="molecule type" value="Genomic_DNA"/>
</dbReference>
<keyword evidence="2" id="KW-1185">Reference proteome</keyword>
<protein>
    <submittedName>
        <fullName evidence="1">Uncharacterized protein</fullName>
    </submittedName>
</protein>